<organism evidence="1 2">
    <name type="scientific">Peribacillus simplex</name>
    <dbReference type="NCBI Taxonomy" id="1478"/>
    <lineage>
        <taxon>Bacteria</taxon>
        <taxon>Bacillati</taxon>
        <taxon>Bacillota</taxon>
        <taxon>Bacilli</taxon>
        <taxon>Bacillales</taxon>
        <taxon>Bacillaceae</taxon>
        <taxon>Peribacillus</taxon>
    </lineage>
</organism>
<accession>A0AAW7IV81</accession>
<dbReference type="EMBL" id="JAUCEY010000008">
    <property type="protein sequence ID" value="MDM5454273.1"/>
    <property type="molecule type" value="Genomic_DNA"/>
</dbReference>
<dbReference type="AlphaFoldDB" id="A0AAW7IV81"/>
<evidence type="ECO:0000313" key="2">
    <source>
        <dbReference type="Proteomes" id="UP001234602"/>
    </source>
</evidence>
<evidence type="ECO:0000313" key="1">
    <source>
        <dbReference type="EMBL" id="MDM5454273.1"/>
    </source>
</evidence>
<comment type="caution">
    <text evidence="1">The sequence shown here is derived from an EMBL/GenBank/DDBJ whole genome shotgun (WGS) entry which is preliminary data.</text>
</comment>
<reference evidence="1" key="1">
    <citation type="submission" date="2023-06" db="EMBL/GenBank/DDBJ databases">
        <title>Comparative genomics of Bacillaceae isolates and their secondary metabolite potential.</title>
        <authorList>
            <person name="Song L."/>
            <person name="Nielsen L.J."/>
            <person name="Mohite O."/>
            <person name="Xu X."/>
            <person name="Weber T."/>
            <person name="Kovacs A.T."/>
        </authorList>
    </citation>
    <scope>NUCLEOTIDE SEQUENCE</scope>
    <source>
        <strain evidence="1">D8_B_37</strain>
    </source>
</reference>
<dbReference type="Proteomes" id="UP001234602">
    <property type="component" value="Unassembled WGS sequence"/>
</dbReference>
<sequence>MLIFEQIKETTYCGLVSEYRQTPFPKELLEKKGFFYLLISIFSYKFERRTQYIDVLNGVGSVTIICKYAPPIKLASTFGPNGKIVSHRSGNHWCGATD</sequence>
<protein>
    <submittedName>
        <fullName evidence="1">Uncharacterized protein</fullName>
    </submittedName>
</protein>
<proteinExistence type="predicted"/>
<name>A0AAW7IV81_9BACI</name>
<gene>
    <name evidence="1" type="ORF">QUF89_19290</name>
</gene>
<dbReference type="RefSeq" id="WP_289320625.1">
    <property type="nucleotide sequence ID" value="NZ_JAUCEY010000008.1"/>
</dbReference>